<evidence type="ECO:0000259" key="12">
    <source>
        <dbReference type="PROSITE" id="PS51721"/>
    </source>
</evidence>
<dbReference type="CDD" id="cd04466">
    <property type="entry name" value="S1_YloQ_GTPase"/>
    <property type="match status" value="1"/>
</dbReference>
<dbReference type="GO" id="GO:0005737">
    <property type="term" value="C:cytoplasm"/>
    <property type="evidence" value="ECO:0007669"/>
    <property type="project" value="UniProtKB-SubCell"/>
</dbReference>
<evidence type="ECO:0000256" key="6">
    <source>
        <dbReference type="ARBA" id="ARBA00022801"/>
    </source>
</evidence>
<sequence length="293" mass="33413">MLEGQITKALSGFYYVTTQKGQTYRTKARGLFRKKELTPLVGDYVTFDLEEGQDGTILEVKDRKNLLVRPPIANIDLAFVISSAVDPKFSQQLLDRMLVVLESIHIQPAIYISKLDLAPHDLVHEIKVLQDYYQNLGYDFLCPEDGQVNQGQMQAIIGHKRVVFMGQSGVGKSRLLNQLNDQLNLLTGQTSKALGRGRHTTRHVELLPIFEGYIADTPGFSSLDLEGIEKEELSQYFPEFWARRAQCKFSGCLHYKEPKCAVKAGVETGDLDSNRYRHYVYFLEEIMTRKPKY</sequence>
<dbReference type="GO" id="GO:0019843">
    <property type="term" value="F:rRNA binding"/>
    <property type="evidence" value="ECO:0007669"/>
    <property type="project" value="UniProtKB-KW"/>
</dbReference>
<dbReference type="EC" id="3.6.1.-" evidence="10"/>
<dbReference type="RefSeq" id="WP_003776515.1">
    <property type="nucleotide sequence ID" value="NZ_JH992957.1"/>
</dbReference>
<keyword evidence="8 10" id="KW-0694">RNA-binding</keyword>
<evidence type="ECO:0000256" key="2">
    <source>
        <dbReference type="ARBA" id="ARBA00022517"/>
    </source>
</evidence>
<keyword evidence="6 10" id="KW-0378">Hydrolase</keyword>
<dbReference type="GO" id="GO:0042274">
    <property type="term" value="P:ribosomal small subunit biogenesis"/>
    <property type="evidence" value="ECO:0007669"/>
    <property type="project" value="UniProtKB-UniRule"/>
</dbReference>
<evidence type="ECO:0000256" key="10">
    <source>
        <dbReference type="HAMAP-Rule" id="MF_01820"/>
    </source>
</evidence>
<dbReference type="CDD" id="cd01854">
    <property type="entry name" value="YjeQ_EngC"/>
    <property type="match status" value="1"/>
</dbReference>
<dbReference type="InterPro" id="IPR012340">
    <property type="entry name" value="NA-bd_OB-fold"/>
</dbReference>
<evidence type="ECO:0000313" key="14">
    <source>
        <dbReference type="Proteomes" id="UP000009875"/>
    </source>
</evidence>
<reference evidence="13 14" key="1">
    <citation type="submission" date="2012-09" db="EMBL/GenBank/DDBJ databases">
        <title>The Genome Sequence of Alloiococcus otitis ATCC 51267.</title>
        <authorList>
            <consortium name="The Broad Institute Genome Sequencing Platform"/>
            <person name="Earl A."/>
            <person name="Ward D."/>
            <person name="Feldgarden M."/>
            <person name="Gevers D."/>
            <person name="Huys G."/>
            <person name="Walker B."/>
            <person name="Young S.K."/>
            <person name="Zeng Q."/>
            <person name="Gargeya S."/>
            <person name="Fitzgerald M."/>
            <person name="Haas B."/>
            <person name="Abouelleil A."/>
            <person name="Alvarado L."/>
            <person name="Arachchi H.M."/>
            <person name="Berlin A.M."/>
            <person name="Chapman S.B."/>
            <person name="Goldberg J."/>
            <person name="Griggs A."/>
            <person name="Gujja S."/>
            <person name="Hansen M."/>
            <person name="Howarth C."/>
            <person name="Imamovic A."/>
            <person name="Larimer J."/>
            <person name="McCowen C."/>
            <person name="Montmayeur A."/>
            <person name="Murphy C."/>
            <person name="Neiman D."/>
            <person name="Pearson M."/>
            <person name="Priest M."/>
            <person name="Roberts A."/>
            <person name="Saif S."/>
            <person name="Shea T."/>
            <person name="Sisk P."/>
            <person name="Sykes S."/>
            <person name="Wortman J."/>
            <person name="Nusbaum C."/>
            <person name="Birren B."/>
        </authorList>
    </citation>
    <scope>NUCLEOTIDE SEQUENCE [LARGE SCALE GENOMIC DNA]</scope>
    <source>
        <strain evidence="13 14">ATCC 51267</strain>
    </source>
</reference>
<dbReference type="InterPro" id="IPR027417">
    <property type="entry name" value="P-loop_NTPase"/>
</dbReference>
<dbReference type="EMBL" id="AGXA01000004">
    <property type="protein sequence ID" value="EKU94209.1"/>
    <property type="molecule type" value="Genomic_DNA"/>
</dbReference>
<dbReference type="HOGENOM" id="CLU_033617_2_1_9"/>
<dbReference type="SUPFAM" id="SSF50249">
    <property type="entry name" value="Nucleic acid-binding proteins"/>
    <property type="match status" value="1"/>
</dbReference>
<dbReference type="Gene3D" id="3.40.50.300">
    <property type="entry name" value="P-loop containing nucleotide triphosphate hydrolases"/>
    <property type="match status" value="1"/>
</dbReference>
<feature type="binding site" evidence="10">
    <location>
        <position position="254"/>
    </location>
    <ligand>
        <name>Zn(2+)</name>
        <dbReference type="ChEBI" id="CHEBI:29105"/>
    </ligand>
</feature>
<comment type="cofactor">
    <cofactor evidence="10">
        <name>Zn(2+)</name>
        <dbReference type="ChEBI" id="CHEBI:29105"/>
    </cofactor>
    <text evidence="10">Binds 1 zinc ion per subunit.</text>
</comment>
<dbReference type="PANTHER" id="PTHR32120:SF11">
    <property type="entry name" value="SMALL RIBOSOMAL SUBUNIT BIOGENESIS GTPASE RSGA 1, MITOCHONDRIAL-RELATED"/>
    <property type="match status" value="1"/>
</dbReference>
<dbReference type="Pfam" id="PF16745">
    <property type="entry name" value="RsgA_N"/>
    <property type="match status" value="1"/>
</dbReference>
<dbReference type="InterPro" id="IPR030378">
    <property type="entry name" value="G_CP_dom"/>
</dbReference>
<keyword evidence="4 10" id="KW-0699">rRNA-binding</keyword>
<feature type="binding site" evidence="10">
    <location>
        <position position="247"/>
    </location>
    <ligand>
        <name>Zn(2+)</name>
        <dbReference type="ChEBI" id="CHEBI:29105"/>
    </ligand>
</feature>
<feature type="binding site" evidence="10">
    <location>
        <begin position="113"/>
        <end position="116"/>
    </location>
    <ligand>
        <name>GTP</name>
        <dbReference type="ChEBI" id="CHEBI:37565"/>
    </ligand>
</feature>
<evidence type="ECO:0000259" key="11">
    <source>
        <dbReference type="PROSITE" id="PS50936"/>
    </source>
</evidence>
<dbReference type="InterPro" id="IPR004881">
    <property type="entry name" value="Ribosome_biogen_GTPase_RsgA"/>
</dbReference>
<keyword evidence="3 10" id="KW-0479">Metal-binding</keyword>
<accession>K9EAE4</accession>
<evidence type="ECO:0000313" key="13">
    <source>
        <dbReference type="EMBL" id="EKU94209.1"/>
    </source>
</evidence>
<dbReference type="SUPFAM" id="SSF52540">
    <property type="entry name" value="P-loop containing nucleoside triphosphate hydrolases"/>
    <property type="match status" value="1"/>
</dbReference>
<comment type="function">
    <text evidence="10">One of several proteins that assist in the late maturation steps of the functional core of the 30S ribosomal subunit. Helps release RbfA from mature subunits. May play a role in the assembly of ribosomal proteins into the subunit. Circularly permuted GTPase that catalyzes slow GTP hydrolysis, GTPase activity is stimulated by the 30S ribosomal subunit.</text>
</comment>
<feature type="domain" description="EngC GTPase" evidence="11">
    <location>
        <begin position="73"/>
        <end position="221"/>
    </location>
</feature>
<dbReference type="Pfam" id="PF03193">
    <property type="entry name" value="RsgA_GTPase"/>
    <property type="match status" value="1"/>
</dbReference>
<dbReference type="PROSITE" id="PS51721">
    <property type="entry name" value="G_CP"/>
    <property type="match status" value="1"/>
</dbReference>
<comment type="caution">
    <text evidence="10">Lacks conserved residue(s) required for the propagation of feature annotation.</text>
</comment>
<dbReference type="Gene3D" id="2.40.50.140">
    <property type="entry name" value="Nucleic acid-binding proteins"/>
    <property type="match status" value="1"/>
</dbReference>
<name>K9EAE4_9LACT</name>
<comment type="similarity">
    <text evidence="10">Belongs to the TRAFAC class YlqF/YawG GTPase family. RsgA subfamily.</text>
</comment>
<evidence type="ECO:0000256" key="7">
    <source>
        <dbReference type="ARBA" id="ARBA00022833"/>
    </source>
</evidence>
<keyword evidence="5 10" id="KW-0547">Nucleotide-binding</keyword>
<dbReference type="GO" id="GO:0003924">
    <property type="term" value="F:GTPase activity"/>
    <property type="evidence" value="ECO:0007669"/>
    <property type="project" value="UniProtKB-UniRule"/>
</dbReference>
<comment type="subunit">
    <text evidence="10">Monomer. Associates with 30S ribosomal subunit, binds 16S rRNA.</text>
</comment>
<proteinExistence type="inferred from homology"/>
<dbReference type="PATRIC" id="fig|883081.3.peg.242"/>
<dbReference type="AlphaFoldDB" id="K9EAE4"/>
<organism evidence="13 14">
    <name type="scientific">Alloiococcus otitis ATCC 51267</name>
    <dbReference type="NCBI Taxonomy" id="883081"/>
    <lineage>
        <taxon>Bacteria</taxon>
        <taxon>Bacillati</taxon>
        <taxon>Bacillota</taxon>
        <taxon>Bacilli</taxon>
        <taxon>Lactobacillales</taxon>
        <taxon>Carnobacteriaceae</taxon>
        <taxon>Alloiococcus</taxon>
    </lineage>
</organism>
<feature type="binding site" evidence="10">
    <location>
        <position position="252"/>
    </location>
    <ligand>
        <name>Zn(2+)</name>
        <dbReference type="ChEBI" id="CHEBI:29105"/>
    </ligand>
</feature>
<evidence type="ECO:0000256" key="8">
    <source>
        <dbReference type="ARBA" id="ARBA00022884"/>
    </source>
</evidence>
<feature type="binding site" evidence="10">
    <location>
        <position position="260"/>
    </location>
    <ligand>
        <name>Zn(2+)</name>
        <dbReference type="ChEBI" id="CHEBI:29105"/>
    </ligand>
</feature>
<dbReference type="NCBIfam" id="TIGR00157">
    <property type="entry name" value="ribosome small subunit-dependent GTPase A"/>
    <property type="match status" value="1"/>
</dbReference>
<dbReference type="PANTHER" id="PTHR32120">
    <property type="entry name" value="SMALL RIBOSOMAL SUBUNIT BIOGENESIS GTPASE RSGA"/>
    <property type="match status" value="1"/>
</dbReference>
<dbReference type="InterPro" id="IPR010914">
    <property type="entry name" value="RsgA_GTPase_dom"/>
</dbReference>
<keyword evidence="2 10" id="KW-0690">Ribosome biogenesis</keyword>
<dbReference type="eggNOG" id="COG1162">
    <property type="taxonomic scope" value="Bacteria"/>
</dbReference>
<gene>
    <name evidence="10" type="primary">rsgA</name>
    <name evidence="13" type="ORF">HMPREF9698_00241</name>
</gene>
<keyword evidence="14" id="KW-1185">Reference proteome</keyword>
<comment type="subcellular location">
    <subcellularLocation>
        <location evidence="10">Cytoplasm</location>
    </subcellularLocation>
</comment>
<dbReference type="HAMAP" id="MF_01820">
    <property type="entry name" value="GTPase_RsgA"/>
    <property type="match status" value="1"/>
</dbReference>
<evidence type="ECO:0000256" key="4">
    <source>
        <dbReference type="ARBA" id="ARBA00022730"/>
    </source>
</evidence>
<evidence type="ECO:0000256" key="5">
    <source>
        <dbReference type="ARBA" id="ARBA00022741"/>
    </source>
</evidence>
<comment type="caution">
    <text evidence="13">The sequence shown here is derived from an EMBL/GenBank/DDBJ whole genome shotgun (WGS) entry which is preliminary data.</text>
</comment>
<dbReference type="STRING" id="883081.HMPREF9698_00241"/>
<dbReference type="InterPro" id="IPR031944">
    <property type="entry name" value="RsgA_N"/>
</dbReference>
<dbReference type="GO" id="GO:0046872">
    <property type="term" value="F:metal ion binding"/>
    <property type="evidence" value="ECO:0007669"/>
    <property type="project" value="UniProtKB-KW"/>
</dbReference>
<keyword evidence="1 10" id="KW-0963">Cytoplasm</keyword>
<dbReference type="GO" id="GO:0005525">
    <property type="term" value="F:GTP binding"/>
    <property type="evidence" value="ECO:0007669"/>
    <property type="project" value="UniProtKB-UniRule"/>
</dbReference>
<dbReference type="Proteomes" id="UP000009875">
    <property type="component" value="Unassembled WGS sequence"/>
</dbReference>
<evidence type="ECO:0000256" key="1">
    <source>
        <dbReference type="ARBA" id="ARBA00022490"/>
    </source>
</evidence>
<evidence type="ECO:0000256" key="3">
    <source>
        <dbReference type="ARBA" id="ARBA00022723"/>
    </source>
</evidence>
<dbReference type="Gene3D" id="1.10.40.50">
    <property type="entry name" value="Probable gtpase engc, domain 3"/>
    <property type="match status" value="1"/>
</dbReference>
<evidence type="ECO:0000256" key="9">
    <source>
        <dbReference type="ARBA" id="ARBA00023134"/>
    </source>
</evidence>
<keyword evidence="9 10" id="KW-0342">GTP-binding</keyword>
<dbReference type="PROSITE" id="PS50936">
    <property type="entry name" value="ENGC_GTPASE"/>
    <property type="match status" value="1"/>
</dbReference>
<feature type="domain" description="CP-type G" evidence="12">
    <location>
        <begin position="64"/>
        <end position="223"/>
    </location>
</feature>
<dbReference type="OrthoDB" id="9809485at2"/>
<keyword evidence="7 10" id="KW-0862">Zinc</keyword>
<protein>
    <recommendedName>
        <fullName evidence="10">Small ribosomal subunit biogenesis GTPase RsgA</fullName>
        <ecNumber evidence="10">3.6.1.-</ecNumber>
    </recommendedName>
</protein>